<comment type="similarity">
    <text evidence="2">Belongs to the transpeptidase family.</text>
</comment>
<dbReference type="PANTHER" id="PTHR30627">
    <property type="entry name" value="PEPTIDOGLYCAN D,D-TRANSPEPTIDASE"/>
    <property type="match status" value="1"/>
</dbReference>
<dbReference type="InterPro" id="IPR012338">
    <property type="entry name" value="Beta-lactam/transpept-like"/>
</dbReference>
<dbReference type="InterPro" id="IPR005311">
    <property type="entry name" value="PBP_dimer"/>
</dbReference>
<evidence type="ECO:0000259" key="4">
    <source>
        <dbReference type="Pfam" id="PF00905"/>
    </source>
</evidence>
<dbReference type="SUPFAM" id="SSF56601">
    <property type="entry name" value="beta-lactamase/transpeptidase-like"/>
    <property type="match status" value="1"/>
</dbReference>
<keyword evidence="3" id="KW-0472">Membrane</keyword>
<reference evidence="7 8" key="1">
    <citation type="submission" date="2019-05" db="EMBL/GenBank/DDBJ databases">
        <title>Kocuria coralli sp. nov., a novel actinobacterium isolated from coral reef seawater.</title>
        <authorList>
            <person name="Li J."/>
        </authorList>
    </citation>
    <scope>NUCLEOTIDE SEQUENCE [LARGE SCALE GENOMIC DNA]</scope>
    <source>
        <strain evidence="7 8">SCSIO 13007</strain>
    </source>
</reference>
<feature type="domain" description="Penicillin-binding protein dimerisation" evidence="5">
    <location>
        <begin position="162"/>
        <end position="318"/>
    </location>
</feature>
<dbReference type="Pfam" id="PF03717">
    <property type="entry name" value="PBP_dimer"/>
    <property type="match status" value="1"/>
</dbReference>
<evidence type="ECO:0000259" key="6">
    <source>
        <dbReference type="Pfam" id="PF05223"/>
    </source>
</evidence>
<dbReference type="GO" id="GO:0005886">
    <property type="term" value="C:plasma membrane"/>
    <property type="evidence" value="ECO:0007669"/>
    <property type="project" value="TreeGrafter"/>
</dbReference>
<organism evidence="7 8">
    <name type="scientific">Kocuria coralli</name>
    <dbReference type="NCBI Taxonomy" id="1461025"/>
    <lineage>
        <taxon>Bacteria</taxon>
        <taxon>Bacillati</taxon>
        <taxon>Actinomycetota</taxon>
        <taxon>Actinomycetes</taxon>
        <taxon>Micrococcales</taxon>
        <taxon>Micrococcaceae</taxon>
        <taxon>Kocuria</taxon>
    </lineage>
</organism>
<dbReference type="Proteomes" id="UP000325957">
    <property type="component" value="Unassembled WGS sequence"/>
</dbReference>
<sequence length="657" mass="67458">MTSERPQPPVTYGILSRRTLLGGAGAGAFMLLATGCGLINGGRGSDEATALAQALSDHDISGIAFEGISGAEAQEQFDRIVANVPGAEWTVEVASLGDIDDAGSRDATFTWTWDVPDVEEQWSYDTTVTISPDGDEAWQPVWSPTIFEPSMAEGEGFRLASNPAERGSIVGAGDQVIVSQRPVYQVGLDLSGVDAAQQDSAARQLAAVVDVDADTYAATVAQSSADAFVPAISLRADAYRELDSAAAEAIPGYTASQTTMALAPTSTFAASTLGRVSDVTAEDIEASDGQLVAGDTIGRGGLQAAFNERLSGRHGVAVSIAQLAEDGTPQSSTARTVFETDPVSGEDLHISLDQALQEAAESTLADVESPSAIVAIRPSDGHILALADGAGSQSYPTAAQGQYPPGSTFKVVTSLAMVRLGDTMDSTVSCTPTITAGGAQFGNAPGYSPDFIGEIPIKDALAHSCNTAFISQYDRVDQTALSTAAHSLGLGQEYDLGIDAFSGSMPDEETGAAHAAALFGQGRTLVSPLAMAAITASVVAGHTVAPVLVTDDAPSSTATASTPLTEEEAEQLRTGMREVVATGYLETLQALNPDTAIGKTGTAEFGNDDPPKTHAWIIAAHEDLAISVFVEDGEGGAVTGGPLALEFLQAAQDAGAR</sequence>
<comment type="subcellular location">
    <subcellularLocation>
        <location evidence="1">Membrane</location>
    </subcellularLocation>
</comment>
<feature type="domain" description="Penicillin-binding protein transpeptidase" evidence="4">
    <location>
        <begin position="372"/>
        <end position="636"/>
    </location>
</feature>
<evidence type="ECO:0000259" key="5">
    <source>
        <dbReference type="Pfam" id="PF03717"/>
    </source>
</evidence>
<dbReference type="Pfam" id="PF05223">
    <property type="entry name" value="MecA_N"/>
    <property type="match status" value="1"/>
</dbReference>
<dbReference type="EMBL" id="SZWF01000004">
    <property type="protein sequence ID" value="KAA9394870.1"/>
    <property type="molecule type" value="Genomic_DNA"/>
</dbReference>
<evidence type="ECO:0000313" key="8">
    <source>
        <dbReference type="Proteomes" id="UP000325957"/>
    </source>
</evidence>
<evidence type="ECO:0008006" key="9">
    <source>
        <dbReference type="Google" id="ProtNLM"/>
    </source>
</evidence>
<dbReference type="GO" id="GO:0071972">
    <property type="term" value="F:peptidoglycan L,D-transpeptidase activity"/>
    <property type="evidence" value="ECO:0007669"/>
    <property type="project" value="TreeGrafter"/>
</dbReference>
<feature type="domain" description="NTF2-like N-terminal transpeptidase" evidence="6">
    <location>
        <begin position="66"/>
        <end position="154"/>
    </location>
</feature>
<dbReference type="InterPro" id="IPR007887">
    <property type="entry name" value="MecA_N"/>
</dbReference>
<evidence type="ECO:0000256" key="2">
    <source>
        <dbReference type="ARBA" id="ARBA00007171"/>
    </source>
</evidence>
<accession>A0A5J5KZT8</accession>
<dbReference type="InterPro" id="IPR036138">
    <property type="entry name" value="PBP_dimer_sf"/>
</dbReference>
<dbReference type="GO" id="GO:0046677">
    <property type="term" value="P:response to antibiotic"/>
    <property type="evidence" value="ECO:0007669"/>
    <property type="project" value="InterPro"/>
</dbReference>
<dbReference type="PANTHER" id="PTHR30627:SF24">
    <property type="entry name" value="PENICILLIN-BINDING PROTEIN 4B"/>
    <property type="match status" value="1"/>
</dbReference>
<gene>
    <name evidence="7" type="ORF">FCK90_04895</name>
</gene>
<protein>
    <recommendedName>
        <fullName evidence="9">Beta-lactamase</fullName>
    </recommendedName>
</protein>
<keyword evidence="8" id="KW-1185">Reference proteome</keyword>
<dbReference type="InterPro" id="IPR006311">
    <property type="entry name" value="TAT_signal"/>
</dbReference>
<comment type="caution">
    <text evidence="7">The sequence shown here is derived from an EMBL/GenBank/DDBJ whole genome shotgun (WGS) entry which is preliminary data.</text>
</comment>
<evidence type="ECO:0000313" key="7">
    <source>
        <dbReference type="EMBL" id="KAA9394870.1"/>
    </source>
</evidence>
<dbReference type="RefSeq" id="WP_158033181.1">
    <property type="nucleotide sequence ID" value="NZ_ML708613.1"/>
</dbReference>
<dbReference type="Pfam" id="PF00905">
    <property type="entry name" value="Transpeptidase"/>
    <property type="match status" value="1"/>
</dbReference>
<dbReference type="SUPFAM" id="SSF56519">
    <property type="entry name" value="Penicillin binding protein dimerisation domain"/>
    <property type="match status" value="1"/>
</dbReference>
<dbReference type="AlphaFoldDB" id="A0A5J5KZT8"/>
<dbReference type="OrthoDB" id="5241017at2"/>
<evidence type="ECO:0000256" key="1">
    <source>
        <dbReference type="ARBA" id="ARBA00004370"/>
    </source>
</evidence>
<dbReference type="InterPro" id="IPR001460">
    <property type="entry name" value="PCN-bd_Tpept"/>
</dbReference>
<dbReference type="InterPro" id="IPR050515">
    <property type="entry name" value="Beta-lactam/transpept"/>
</dbReference>
<dbReference type="GO" id="GO:0071555">
    <property type="term" value="P:cell wall organization"/>
    <property type="evidence" value="ECO:0007669"/>
    <property type="project" value="TreeGrafter"/>
</dbReference>
<dbReference type="PROSITE" id="PS51318">
    <property type="entry name" value="TAT"/>
    <property type="match status" value="1"/>
</dbReference>
<name>A0A5J5KZT8_9MICC</name>
<proteinExistence type="inferred from homology"/>
<dbReference type="GO" id="GO:0008658">
    <property type="term" value="F:penicillin binding"/>
    <property type="evidence" value="ECO:0007669"/>
    <property type="project" value="InterPro"/>
</dbReference>
<dbReference type="Gene3D" id="3.40.710.10">
    <property type="entry name" value="DD-peptidase/beta-lactamase superfamily"/>
    <property type="match status" value="1"/>
</dbReference>
<evidence type="ECO:0000256" key="3">
    <source>
        <dbReference type="ARBA" id="ARBA00023136"/>
    </source>
</evidence>
<dbReference type="Gene3D" id="3.90.1310.10">
    <property type="entry name" value="Penicillin-binding protein 2a (Domain 2)"/>
    <property type="match status" value="1"/>
</dbReference>